<protein>
    <submittedName>
        <fullName evidence="5">NDP-hexose-3-ketoreductase</fullName>
    </submittedName>
</protein>
<evidence type="ECO:0000259" key="4">
    <source>
        <dbReference type="Pfam" id="PF22725"/>
    </source>
</evidence>
<dbReference type="InterPro" id="IPR000683">
    <property type="entry name" value="Gfo/Idh/MocA-like_OxRdtase_N"/>
</dbReference>
<gene>
    <name evidence="5" type="primary">idnS11</name>
</gene>
<dbReference type="InterPro" id="IPR055170">
    <property type="entry name" value="GFO_IDH_MocA-like_dom"/>
</dbReference>
<dbReference type="InterPro" id="IPR050984">
    <property type="entry name" value="Gfo/Idh/MocA_domain"/>
</dbReference>
<dbReference type="InterPro" id="IPR036291">
    <property type="entry name" value="NAD(P)-bd_dom_sf"/>
</dbReference>
<evidence type="ECO:0000256" key="1">
    <source>
        <dbReference type="ARBA" id="ARBA00010928"/>
    </source>
</evidence>
<feature type="domain" description="Gfo/Idh/MocA-like oxidoreductase N-terminal" evidence="3">
    <location>
        <begin position="17"/>
        <end position="134"/>
    </location>
</feature>
<proteinExistence type="inferred from homology"/>
<dbReference type="Pfam" id="PF01408">
    <property type="entry name" value="GFO_IDH_MocA"/>
    <property type="match status" value="1"/>
</dbReference>
<dbReference type="EMBL" id="AB767280">
    <property type="protein sequence ID" value="BAP34743.1"/>
    <property type="molecule type" value="Genomic_DNA"/>
</dbReference>
<dbReference type="Pfam" id="PF22725">
    <property type="entry name" value="GFO_IDH_MocA_C3"/>
    <property type="match status" value="1"/>
</dbReference>
<name>A0A077KV04_9ACTN</name>
<reference evidence="5" key="1">
    <citation type="journal article" date="2013" name="J. Antibiot.">
        <title>Identification of the incednine biosynthetic gene cluster: characterization of novel beta-glutamate-beta-decarboxylase IdnL3.</title>
        <authorList>
            <person name="Takaishi M."/>
            <person name="Kudo F."/>
            <person name="Eguchi T."/>
        </authorList>
    </citation>
    <scope>NUCLEOTIDE SEQUENCE</scope>
    <source>
        <strain evidence="5">ML694-90F3</strain>
    </source>
</reference>
<comment type="similarity">
    <text evidence="1">Belongs to the Gfo/Idh/MocA family.</text>
</comment>
<dbReference type="SUPFAM" id="SSF55347">
    <property type="entry name" value="Glyceraldehyde-3-phosphate dehydrogenase-like, C-terminal domain"/>
    <property type="match status" value="1"/>
</dbReference>
<accession>A0A077KV04</accession>
<evidence type="ECO:0000259" key="3">
    <source>
        <dbReference type="Pfam" id="PF01408"/>
    </source>
</evidence>
<feature type="domain" description="GFO/IDH/MocA-like oxidoreductase" evidence="4">
    <location>
        <begin position="145"/>
        <end position="261"/>
    </location>
</feature>
<dbReference type="GO" id="GO:0000166">
    <property type="term" value="F:nucleotide binding"/>
    <property type="evidence" value="ECO:0007669"/>
    <property type="project" value="InterPro"/>
</dbReference>
<dbReference type="PANTHER" id="PTHR22604:SF105">
    <property type="entry name" value="TRANS-1,2-DIHYDROBENZENE-1,2-DIOL DEHYDROGENASE"/>
    <property type="match status" value="1"/>
</dbReference>
<sequence>MTGPTPAAGAPAPAPPLRVGVLGCASIAWRRTLPAFAESAHAEVVAVASRDAAKAARFGERFGADAVTGYDELLARPDVEAVYVPLPTGLHAHWCARALEAGKHVLAEKPLATSEAEAAALVALARRTGRVLMENRMFVQHAQHAEVRRLVADGAIGEPRVLTAAMAFPPLPADDVRYRPELGGGALLDAGYYPLHAALLLLDGPLEVVGAHLHEDRERGGVDIRGDVLLRGARGVTAHLTFGFDHGYRAGYELWGSRGRLVLERAFTPPPTWQPVLRIERQDRVEELTLPPGHQFLTTIDRFAAAVRDGDSLAEHLETAVRGAALMDAVRAANRRRE</sequence>
<dbReference type="SUPFAM" id="SSF51735">
    <property type="entry name" value="NAD(P)-binding Rossmann-fold domains"/>
    <property type="match status" value="1"/>
</dbReference>
<dbReference type="AlphaFoldDB" id="A0A077KV04"/>
<keyword evidence="2" id="KW-0560">Oxidoreductase</keyword>
<dbReference type="Gene3D" id="3.30.360.10">
    <property type="entry name" value="Dihydrodipicolinate Reductase, domain 2"/>
    <property type="match status" value="1"/>
</dbReference>
<organism evidence="5">
    <name type="scientific">Streptomyces sp. ML694-90F3</name>
    <dbReference type="NCBI Taxonomy" id="1265536"/>
    <lineage>
        <taxon>Bacteria</taxon>
        <taxon>Bacillati</taxon>
        <taxon>Actinomycetota</taxon>
        <taxon>Actinomycetes</taxon>
        <taxon>Kitasatosporales</taxon>
        <taxon>Streptomycetaceae</taxon>
        <taxon>Streptomyces</taxon>
    </lineage>
</organism>
<evidence type="ECO:0000256" key="2">
    <source>
        <dbReference type="ARBA" id="ARBA00023002"/>
    </source>
</evidence>
<evidence type="ECO:0000313" key="5">
    <source>
        <dbReference type="EMBL" id="BAP34743.1"/>
    </source>
</evidence>
<dbReference type="PANTHER" id="PTHR22604">
    <property type="entry name" value="OXIDOREDUCTASES"/>
    <property type="match status" value="1"/>
</dbReference>
<dbReference type="Gene3D" id="3.40.50.720">
    <property type="entry name" value="NAD(P)-binding Rossmann-like Domain"/>
    <property type="match status" value="1"/>
</dbReference>
<dbReference type="GO" id="GO:0016491">
    <property type="term" value="F:oxidoreductase activity"/>
    <property type="evidence" value="ECO:0007669"/>
    <property type="project" value="UniProtKB-KW"/>
</dbReference>